<reference evidence="1" key="1">
    <citation type="submission" date="2023-04" db="EMBL/GenBank/DDBJ databases">
        <title>Draft Genome sequencing of Naganishia species isolated from polar environments using Oxford Nanopore Technology.</title>
        <authorList>
            <person name="Leo P."/>
            <person name="Venkateswaran K."/>
        </authorList>
    </citation>
    <scope>NUCLEOTIDE SEQUENCE</scope>
    <source>
        <strain evidence="1">MNA-CCFEE 5261</strain>
    </source>
</reference>
<name>A0ACC2WDY4_9TREE</name>
<evidence type="ECO:0000313" key="2">
    <source>
        <dbReference type="Proteomes" id="UP001241377"/>
    </source>
</evidence>
<dbReference type="EMBL" id="JASBWR010000018">
    <property type="protein sequence ID" value="KAJ9109409.1"/>
    <property type="molecule type" value="Genomic_DNA"/>
</dbReference>
<accession>A0ACC2WDY4</accession>
<proteinExistence type="predicted"/>
<sequence>MNLRLSSLRGLSVRDLVLDGDVGPPEACEGHTEAQKRSQLTRTRKSSILIIPQEIPNYEQLRQLNAKTLVDSFFALYVRTGPQWTLVHVSEVIYGNLSPQFRQLSLPRLPRDCSQFQIKVWARHQNGPWHLLVHLRASTTSIHEIETEAETKNFVELDFDGKLYYIDKKTQSEKKTPNSTPAQKKSYAFEAVRSLTKLERSVAELESSKQLFSHNIDDSIHWLIDPENINTMPYKTEKLKRQIRQLDEYIRRQRSNNDSILHEIMHYKVAIDDIKRLVDDRFPEIVATTTHQIEMLDQECYPLQEALQEQLYPEIRKKVFEHASLVLQFVPIENAEGSVRFSVVGIEFPPTIHELLDTCYDPSPESQAKLVEINAGLGYILQMVQALAEVLGVQLGFKMEPQGCESFIFDTFGHSYTLHYDIRRTKNQQNENFERGLHLLNQNLQQLIHATGIQLKHLNPQAAFNPIPHDSWDNLLWRLQWLVLMVTAKHN</sequence>
<comment type="caution">
    <text evidence="1">The sequence shown here is derived from an EMBL/GenBank/DDBJ whole genome shotgun (WGS) entry which is preliminary data.</text>
</comment>
<protein>
    <submittedName>
        <fullName evidence="1">Uncharacterized protein</fullName>
    </submittedName>
</protein>
<organism evidence="1 2">
    <name type="scientific">Naganishia cerealis</name>
    <dbReference type="NCBI Taxonomy" id="610337"/>
    <lineage>
        <taxon>Eukaryota</taxon>
        <taxon>Fungi</taxon>
        <taxon>Dikarya</taxon>
        <taxon>Basidiomycota</taxon>
        <taxon>Agaricomycotina</taxon>
        <taxon>Tremellomycetes</taxon>
        <taxon>Filobasidiales</taxon>
        <taxon>Filobasidiaceae</taxon>
        <taxon>Naganishia</taxon>
    </lineage>
</organism>
<dbReference type="Proteomes" id="UP001241377">
    <property type="component" value="Unassembled WGS sequence"/>
</dbReference>
<evidence type="ECO:0000313" key="1">
    <source>
        <dbReference type="EMBL" id="KAJ9109409.1"/>
    </source>
</evidence>
<keyword evidence="2" id="KW-1185">Reference proteome</keyword>
<gene>
    <name evidence="1" type="ORF">QFC19_002161</name>
</gene>